<reference evidence="1 2" key="1">
    <citation type="journal article" date="2019" name="Sci. Rep.">
        <title>Orb-weaving spider Araneus ventricosus genome elucidates the spidroin gene catalogue.</title>
        <authorList>
            <person name="Kono N."/>
            <person name="Nakamura H."/>
            <person name="Ohtoshi R."/>
            <person name="Moran D.A.P."/>
            <person name="Shinohara A."/>
            <person name="Yoshida Y."/>
            <person name="Fujiwara M."/>
            <person name="Mori M."/>
            <person name="Tomita M."/>
            <person name="Arakawa K."/>
        </authorList>
    </citation>
    <scope>NUCLEOTIDE SEQUENCE [LARGE SCALE GENOMIC DNA]</scope>
</reference>
<dbReference type="EMBL" id="BGPR01001835">
    <property type="protein sequence ID" value="GBM62793.1"/>
    <property type="molecule type" value="Genomic_DNA"/>
</dbReference>
<dbReference type="Proteomes" id="UP000499080">
    <property type="component" value="Unassembled WGS sequence"/>
</dbReference>
<protein>
    <submittedName>
        <fullName evidence="1">Uncharacterized protein</fullName>
    </submittedName>
</protein>
<evidence type="ECO:0000313" key="1">
    <source>
        <dbReference type="EMBL" id="GBM62793.1"/>
    </source>
</evidence>
<dbReference type="OrthoDB" id="10604328at2759"/>
<proteinExistence type="predicted"/>
<comment type="caution">
    <text evidence="1">The sequence shown here is derived from an EMBL/GenBank/DDBJ whole genome shotgun (WGS) entry which is preliminary data.</text>
</comment>
<keyword evidence="2" id="KW-1185">Reference proteome</keyword>
<dbReference type="AlphaFoldDB" id="A0A4Y2HBX1"/>
<evidence type="ECO:0000313" key="2">
    <source>
        <dbReference type="Proteomes" id="UP000499080"/>
    </source>
</evidence>
<name>A0A4Y2HBX1_ARAVE</name>
<organism evidence="1 2">
    <name type="scientific">Araneus ventricosus</name>
    <name type="common">Orbweaver spider</name>
    <name type="synonym">Epeira ventricosa</name>
    <dbReference type="NCBI Taxonomy" id="182803"/>
    <lineage>
        <taxon>Eukaryota</taxon>
        <taxon>Metazoa</taxon>
        <taxon>Ecdysozoa</taxon>
        <taxon>Arthropoda</taxon>
        <taxon>Chelicerata</taxon>
        <taxon>Arachnida</taxon>
        <taxon>Araneae</taxon>
        <taxon>Araneomorphae</taxon>
        <taxon>Entelegynae</taxon>
        <taxon>Araneoidea</taxon>
        <taxon>Araneidae</taxon>
        <taxon>Araneus</taxon>
    </lineage>
</organism>
<sequence>MPRKKLPSMHLTGMPLKNTILIFLKKEKDEKEDKRKQRHLKKFEVSKTKSNKHAKIATKKKKLVKRHLDFRFTESEDSTHAFEVPHVDTDNDQDPEDLDNQACIICGGIGKTELWFQCFMYKLSDLSAYTGMG</sequence>
<gene>
    <name evidence="1" type="ORF">AVEN_19786_1</name>
</gene>
<accession>A0A4Y2HBX1</accession>